<dbReference type="PANTHER" id="PTHR42695:SF4">
    <property type="entry name" value="GLUTAMINE AMIDOTRANSFERASE DOMAIN-CONTAINING PROTEIN"/>
    <property type="match status" value="1"/>
</dbReference>
<name>A0A9P9WXV4_9PEZI</name>
<dbReference type="GO" id="GO:0005634">
    <property type="term" value="C:nucleus"/>
    <property type="evidence" value="ECO:0007669"/>
    <property type="project" value="TreeGrafter"/>
</dbReference>
<dbReference type="Proteomes" id="UP000829685">
    <property type="component" value="Unassembled WGS sequence"/>
</dbReference>
<accession>A0A9P9WXV4</accession>
<keyword evidence="3" id="KW-1185">Reference proteome</keyword>
<proteinExistence type="predicted"/>
<evidence type="ECO:0000313" key="2">
    <source>
        <dbReference type="EMBL" id="KAI1881300.1"/>
    </source>
</evidence>
<comment type="caution">
    <text evidence="2">The sequence shown here is derived from an EMBL/GenBank/DDBJ whole genome shotgun (WGS) entry which is preliminary data.</text>
</comment>
<dbReference type="InterPro" id="IPR044992">
    <property type="entry name" value="ChyE-like"/>
</dbReference>
<organism evidence="2 3">
    <name type="scientific">Neoarthrinium moseri</name>
    <dbReference type="NCBI Taxonomy" id="1658444"/>
    <lineage>
        <taxon>Eukaryota</taxon>
        <taxon>Fungi</taxon>
        <taxon>Dikarya</taxon>
        <taxon>Ascomycota</taxon>
        <taxon>Pezizomycotina</taxon>
        <taxon>Sordariomycetes</taxon>
        <taxon>Xylariomycetidae</taxon>
        <taxon>Amphisphaeriales</taxon>
        <taxon>Apiosporaceae</taxon>
        <taxon>Neoarthrinium</taxon>
    </lineage>
</organism>
<dbReference type="InterPro" id="IPR017926">
    <property type="entry name" value="GATASE"/>
</dbReference>
<dbReference type="InterPro" id="IPR029062">
    <property type="entry name" value="Class_I_gatase-like"/>
</dbReference>
<reference evidence="2" key="1">
    <citation type="submission" date="2021-03" db="EMBL/GenBank/DDBJ databases">
        <title>Revisited historic fungal species revealed as producer of novel bioactive compounds through whole genome sequencing and comparative genomics.</title>
        <authorList>
            <person name="Vignolle G.A."/>
            <person name="Hochenegger N."/>
            <person name="Mach R.L."/>
            <person name="Mach-Aigner A.R."/>
            <person name="Javad Rahimi M."/>
            <person name="Salim K.A."/>
            <person name="Chan C.M."/>
            <person name="Lim L.B.L."/>
            <person name="Cai F."/>
            <person name="Druzhinina I.S."/>
            <person name="U'Ren J.M."/>
            <person name="Derntl C."/>
        </authorList>
    </citation>
    <scope>NUCLEOTIDE SEQUENCE</scope>
    <source>
        <strain evidence="2">TUCIM 5799</strain>
    </source>
</reference>
<evidence type="ECO:0000313" key="3">
    <source>
        <dbReference type="Proteomes" id="UP000829685"/>
    </source>
</evidence>
<dbReference type="GO" id="GO:0005829">
    <property type="term" value="C:cytosol"/>
    <property type="evidence" value="ECO:0007669"/>
    <property type="project" value="TreeGrafter"/>
</dbReference>
<gene>
    <name evidence="2" type="ORF">JX265_000126</name>
</gene>
<dbReference type="Gene3D" id="3.40.50.880">
    <property type="match status" value="1"/>
</dbReference>
<sequence>MGSTADEVSTIRMMVLETDEPHPDTVAERGTFAQIVHDHFSKAGREHDPPLGIETVNRFVVTERGGKVPTFEEFEGVHSVLITGSVFDAHGDNDWILDLLKLLRALYTQRPDCKLSGICFGHQLLCRLLGSEIKPEPSGLWELAHSPIDLTPIGKQLFSTDQDRIYLHQMHQDQVVSPPSSETSGGLMPPGTKVHVWGSSDHTPIQGVFIADRIFTTQAHLGFDEAMVHRQIQMRVESGSIQDMDHADRAKETAHLEHDGTAVAAAILRFFHNEDQFIV</sequence>
<dbReference type="SUPFAM" id="SSF52317">
    <property type="entry name" value="Class I glutamine amidotransferase-like"/>
    <property type="match status" value="1"/>
</dbReference>
<dbReference type="PANTHER" id="PTHR42695">
    <property type="entry name" value="GLUTAMINE AMIDOTRANSFERASE YLR126C-RELATED"/>
    <property type="match status" value="1"/>
</dbReference>
<dbReference type="Pfam" id="PF00117">
    <property type="entry name" value="GATase"/>
    <property type="match status" value="1"/>
</dbReference>
<feature type="domain" description="Glutamine amidotransferase" evidence="1">
    <location>
        <begin position="116"/>
        <end position="220"/>
    </location>
</feature>
<dbReference type="EMBL" id="JAFIMR010000001">
    <property type="protein sequence ID" value="KAI1881300.1"/>
    <property type="molecule type" value="Genomic_DNA"/>
</dbReference>
<protein>
    <recommendedName>
        <fullName evidence="1">Glutamine amidotransferase domain-containing protein</fullName>
    </recommendedName>
</protein>
<evidence type="ECO:0000259" key="1">
    <source>
        <dbReference type="Pfam" id="PF00117"/>
    </source>
</evidence>
<dbReference type="AlphaFoldDB" id="A0A9P9WXV4"/>